<evidence type="ECO:0000313" key="10">
    <source>
        <dbReference type="Proteomes" id="UP000324209"/>
    </source>
</evidence>
<evidence type="ECO:0000313" key="9">
    <source>
        <dbReference type="EMBL" id="QEN07117.1"/>
    </source>
</evidence>
<keyword evidence="6 8" id="KW-1133">Transmembrane helix</keyword>
<evidence type="ECO:0000256" key="3">
    <source>
        <dbReference type="ARBA" id="ARBA00022448"/>
    </source>
</evidence>
<comment type="similarity">
    <text evidence="2 8">Belongs to the 4-toluene sulfonate uptake permease (TSUP) (TC 2.A.102) family.</text>
</comment>
<dbReference type="EMBL" id="CP036150">
    <property type="protein sequence ID" value="QEN07117.1"/>
    <property type="molecule type" value="Genomic_DNA"/>
</dbReference>
<dbReference type="KEGG" id="ock:EXM22_03615"/>
<evidence type="ECO:0000256" key="8">
    <source>
        <dbReference type="RuleBase" id="RU363041"/>
    </source>
</evidence>
<dbReference type="OrthoDB" id="9801058at2"/>
<dbReference type="PANTHER" id="PTHR30269:SF37">
    <property type="entry name" value="MEMBRANE TRANSPORTER PROTEIN"/>
    <property type="match status" value="1"/>
</dbReference>
<feature type="transmembrane region" description="Helical" evidence="8">
    <location>
        <begin position="209"/>
        <end position="228"/>
    </location>
</feature>
<keyword evidence="10" id="KW-1185">Reference proteome</keyword>
<proteinExistence type="inferred from homology"/>
<keyword evidence="4 8" id="KW-1003">Cell membrane</keyword>
<name>A0A5C1QHW8_9SPIO</name>
<sequence length="252" mass="27841">MYSLLSEILSWQDWIILSLCALTIGGNKAGLRGINIIVIPIFASYFGGKASSSTVLPLLILGDIFSVIIYRKNIKWSYLKQLLPSTLAGLAGGMLLGQLFSDRSFIYVMSFFILFCLILMVYKEFSSKTLILPDHWAAHSIAGFTGGFSSMVGNAAGPIMSLYLLSMNLPKMVFIGTGAVFFFIVNLLKIPVHLFIWKSMSLETLKISLILSPFILLGLFLGLKLVRIIPEKPFRLFIILGTLLGTVKLFLG</sequence>
<dbReference type="InterPro" id="IPR052017">
    <property type="entry name" value="TSUP"/>
</dbReference>
<evidence type="ECO:0000256" key="1">
    <source>
        <dbReference type="ARBA" id="ARBA00004651"/>
    </source>
</evidence>
<keyword evidence="7 8" id="KW-0472">Membrane</keyword>
<feature type="transmembrane region" description="Helical" evidence="8">
    <location>
        <begin position="105"/>
        <end position="122"/>
    </location>
</feature>
<accession>A0A5C1QHW8</accession>
<organism evidence="9 10">
    <name type="scientific">Oceanispirochaeta crateris</name>
    <dbReference type="NCBI Taxonomy" id="2518645"/>
    <lineage>
        <taxon>Bacteria</taxon>
        <taxon>Pseudomonadati</taxon>
        <taxon>Spirochaetota</taxon>
        <taxon>Spirochaetia</taxon>
        <taxon>Spirochaetales</taxon>
        <taxon>Spirochaetaceae</taxon>
        <taxon>Oceanispirochaeta</taxon>
    </lineage>
</organism>
<feature type="transmembrane region" description="Helical" evidence="8">
    <location>
        <begin position="143"/>
        <end position="166"/>
    </location>
</feature>
<evidence type="ECO:0000256" key="4">
    <source>
        <dbReference type="ARBA" id="ARBA00022475"/>
    </source>
</evidence>
<keyword evidence="3" id="KW-0813">Transport</keyword>
<protein>
    <recommendedName>
        <fullName evidence="8">Probable membrane transporter protein</fullName>
    </recommendedName>
</protein>
<dbReference type="InterPro" id="IPR002781">
    <property type="entry name" value="TM_pro_TauE-like"/>
</dbReference>
<evidence type="ECO:0000256" key="5">
    <source>
        <dbReference type="ARBA" id="ARBA00022692"/>
    </source>
</evidence>
<reference evidence="9 10" key="1">
    <citation type="submission" date="2019-02" db="EMBL/GenBank/DDBJ databases">
        <title>Complete Genome Sequence and Methylome Analysis of free living Spirochaetas.</title>
        <authorList>
            <person name="Fomenkov A."/>
            <person name="Dubinina G."/>
            <person name="Leshcheva N."/>
            <person name="Mikheeva N."/>
            <person name="Grabovich M."/>
            <person name="Vincze T."/>
            <person name="Roberts R.J."/>
        </authorList>
    </citation>
    <scope>NUCLEOTIDE SEQUENCE [LARGE SCALE GENOMIC DNA]</scope>
    <source>
        <strain evidence="9 10">K2</strain>
    </source>
</reference>
<evidence type="ECO:0000256" key="2">
    <source>
        <dbReference type="ARBA" id="ARBA00009142"/>
    </source>
</evidence>
<dbReference type="PANTHER" id="PTHR30269">
    <property type="entry name" value="TRANSMEMBRANE PROTEIN YFCA"/>
    <property type="match status" value="1"/>
</dbReference>
<feature type="transmembrane region" description="Helical" evidence="8">
    <location>
        <begin position="172"/>
        <end position="197"/>
    </location>
</feature>
<feature type="transmembrane region" description="Helical" evidence="8">
    <location>
        <begin position="82"/>
        <end position="99"/>
    </location>
</feature>
<dbReference type="GO" id="GO:0005886">
    <property type="term" value="C:plasma membrane"/>
    <property type="evidence" value="ECO:0007669"/>
    <property type="project" value="UniProtKB-SubCell"/>
</dbReference>
<keyword evidence="5 8" id="KW-0812">Transmembrane</keyword>
<evidence type="ECO:0000256" key="7">
    <source>
        <dbReference type="ARBA" id="ARBA00023136"/>
    </source>
</evidence>
<feature type="transmembrane region" description="Helical" evidence="8">
    <location>
        <begin position="54"/>
        <end position="70"/>
    </location>
</feature>
<dbReference type="Proteomes" id="UP000324209">
    <property type="component" value="Chromosome"/>
</dbReference>
<dbReference type="Pfam" id="PF01925">
    <property type="entry name" value="TauE"/>
    <property type="match status" value="1"/>
</dbReference>
<dbReference type="AlphaFoldDB" id="A0A5C1QHW8"/>
<comment type="subcellular location">
    <subcellularLocation>
        <location evidence="1 8">Cell membrane</location>
        <topology evidence="1 8">Multi-pass membrane protein</topology>
    </subcellularLocation>
</comment>
<gene>
    <name evidence="9" type="ORF">EXM22_03615</name>
</gene>
<evidence type="ECO:0000256" key="6">
    <source>
        <dbReference type="ARBA" id="ARBA00022989"/>
    </source>
</evidence>
<feature type="transmembrane region" description="Helical" evidence="8">
    <location>
        <begin position="234"/>
        <end position="251"/>
    </location>
</feature>